<dbReference type="Pfam" id="PF13229">
    <property type="entry name" value="Beta_helix"/>
    <property type="match status" value="1"/>
</dbReference>
<dbReference type="InterPro" id="IPR011050">
    <property type="entry name" value="Pectin_lyase_fold/virulence"/>
</dbReference>
<evidence type="ECO:0000256" key="2">
    <source>
        <dbReference type="ARBA" id="ARBA00004613"/>
    </source>
</evidence>
<comment type="caution">
    <text evidence="13">The sequence shown here is derived from an EMBL/GenBank/DDBJ whole genome shotgun (WGS) entry which is preliminary data.</text>
</comment>
<evidence type="ECO:0000256" key="6">
    <source>
        <dbReference type="ARBA" id="ARBA00022837"/>
    </source>
</evidence>
<evidence type="ECO:0000313" key="13">
    <source>
        <dbReference type="EMBL" id="MFC0225360.1"/>
    </source>
</evidence>
<reference evidence="13 14" key="1">
    <citation type="submission" date="2024-09" db="EMBL/GenBank/DDBJ databases">
        <authorList>
            <person name="Sun Q."/>
            <person name="Mori K."/>
        </authorList>
    </citation>
    <scope>NUCLEOTIDE SEQUENCE [LARGE SCALE GENOMIC DNA]</scope>
    <source>
        <strain evidence="13 14">CCM 8626</strain>
    </source>
</reference>
<dbReference type="RefSeq" id="WP_380672592.1">
    <property type="nucleotide sequence ID" value="NZ_CP173186.1"/>
</dbReference>
<dbReference type="Pfam" id="PF25850">
    <property type="entry name" value="PelX_Ig"/>
    <property type="match status" value="1"/>
</dbReference>
<keyword evidence="5 9" id="KW-0732">Signal</keyword>
<comment type="cofactor">
    <cofactor evidence="1">
        <name>Ca(2+)</name>
        <dbReference type="ChEBI" id="CHEBI:29108"/>
    </cofactor>
</comment>
<feature type="chain" id="PRO_5047066456" evidence="9">
    <location>
        <begin position="22"/>
        <end position="687"/>
    </location>
</feature>
<dbReference type="InterPro" id="IPR012334">
    <property type="entry name" value="Pectin_lyas_fold"/>
</dbReference>
<evidence type="ECO:0000256" key="8">
    <source>
        <dbReference type="ARBA" id="ARBA00038263"/>
    </source>
</evidence>
<evidence type="ECO:0000256" key="4">
    <source>
        <dbReference type="ARBA" id="ARBA00022723"/>
    </source>
</evidence>
<keyword evidence="7" id="KW-0456">Lyase</keyword>
<accession>A0ABV6E8T7</accession>
<comment type="similarity">
    <text evidence="8">Belongs to the polysaccharide lyase 9 family.</text>
</comment>
<evidence type="ECO:0000256" key="1">
    <source>
        <dbReference type="ARBA" id="ARBA00001913"/>
    </source>
</evidence>
<evidence type="ECO:0000256" key="7">
    <source>
        <dbReference type="ARBA" id="ARBA00023239"/>
    </source>
</evidence>
<dbReference type="Proteomes" id="UP001589792">
    <property type="component" value="Unassembled WGS sequence"/>
</dbReference>
<dbReference type="InterPro" id="IPR039448">
    <property type="entry name" value="Beta_helix"/>
</dbReference>
<evidence type="ECO:0000259" key="10">
    <source>
        <dbReference type="Pfam" id="PF13229"/>
    </source>
</evidence>
<evidence type="ECO:0000256" key="9">
    <source>
        <dbReference type="SAM" id="SignalP"/>
    </source>
</evidence>
<feature type="domain" description="Pectate disaccharide-lyase-like N-terminal" evidence="11">
    <location>
        <begin position="33"/>
        <end position="278"/>
    </location>
</feature>
<evidence type="ECO:0000259" key="11">
    <source>
        <dbReference type="Pfam" id="PF25849"/>
    </source>
</evidence>
<proteinExistence type="inferred from homology"/>
<dbReference type="InterPro" id="IPR058953">
    <property type="entry name" value="PelX-like_N"/>
</dbReference>
<evidence type="ECO:0000259" key="12">
    <source>
        <dbReference type="Pfam" id="PF25850"/>
    </source>
</evidence>
<sequence>MKVVPLSIFFALASISHCTSAGQLPAANELVWQTIAFGQSTDVNFATNVLPNKVGTNQATLANGEVVQAGPLKTPFHLESRGGKIANSHDGLTFYYTRIPANANALLEAEITVEQFGPENEALPAGQEGAGLLIRDILGKPRLEKIEPGYEEFPAAANMVMNAIMTQDKKDNHRVKLTMISRNGVLNSWGNGGVEIKREGYQPEVDVAKTPTFRLRLARTDQGFTAAYAPQGSDNWVSQNAGDPHRVTKLDPDGYYIGFFASRNARITVNQASLTLSSSKLPAAEKFVAKTLPTQIEIGSAKLAASDDYVFQLRSNEKGTLTLIKDGVVVAAERAVKAGEMLAVKVPLTQADTQLEYRFTPLNGKTLTDSLVVHKTRYADSANLYVSPQGKAENDGSKQHPLDLATAAQALAPGGVLWLEEGKYPFSVLPASASGTSAHPKKLKPLGKNVVLHGLNLEASYWNIQDIAVTEKSFRIEGSHNHIERVVAHHADDTGIVVSSPAKTDRPLWASHNLISHSESYANKDPGMINADGFAVKMRVGDGNRLISCFSHDNADDGYDLFNKIEDGPNGRVVIENSVALRNANNGFKLGGEGLPVAHQVSDSLAIENGMDGFTDNFNPGALKLANNTALDNLRFNYIFRPGPYTTQDKQGIFSGNLSLRTKPGEYADAVVGQIAENNAFIFSTQR</sequence>
<keyword evidence="4" id="KW-0479">Metal-binding</keyword>
<dbReference type="PANTHER" id="PTHR40088">
    <property type="entry name" value="PECTATE LYASE (EUROFUNG)"/>
    <property type="match status" value="1"/>
</dbReference>
<feature type="domain" description="Pectate disaccharide-lyase-like central Ig-like" evidence="12">
    <location>
        <begin position="298"/>
        <end position="368"/>
    </location>
</feature>
<dbReference type="Pfam" id="PF25849">
    <property type="entry name" value="PelX_N"/>
    <property type="match status" value="1"/>
</dbReference>
<keyword evidence="14" id="KW-1185">Reference proteome</keyword>
<feature type="signal peptide" evidence="9">
    <location>
        <begin position="1"/>
        <end position="21"/>
    </location>
</feature>
<gene>
    <name evidence="13" type="ORF">ACFFJ3_02370</name>
</gene>
<dbReference type="SUPFAM" id="SSF51126">
    <property type="entry name" value="Pectin lyase-like"/>
    <property type="match status" value="1"/>
</dbReference>
<dbReference type="InterPro" id="IPR058863">
    <property type="entry name" value="PelX-like_Ig"/>
</dbReference>
<organism evidence="13 14">
    <name type="scientific">Serratia aquatilis</name>
    <dbReference type="NCBI Taxonomy" id="1737515"/>
    <lineage>
        <taxon>Bacteria</taxon>
        <taxon>Pseudomonadati</taxon>
        <taxon>Pseudomonadota</taxon>
        <taxon>Gammaproteobacteria</taxon>
        <taxon>Enterobacterales</taxon>
        <taxon>Yersiniaceae</taxon>
        <taxon>Serratia</taxon>
    </lineage>
</organism>
<dbReference type="InterPro" id="IPR052052">
    <property type="entry name" value="Polysaccharide_Lyase_9"/>
</dbReference>
<evidence type="ECO:0000256" key="3">
    <source>
        <dbReference type="ARBA" id="ARBA00022525"/>
    </source>
</evidence>
<dbReference type="EMBL" id="JBHLXG010000003">
    <property type="protein sequence ID" value="MFC0225360.1"/>
    <property type="molecule type" value="Genomic_DNA"/>
</dbReference>
<evidence type="ECO:0000313" key="14">
    <source>
        <dbReference type="Proteomes" id="UP001589792"/>
    </source>
</evidence>
<dbReference type="Gene3D" id="2.160.20.10">
    <property type="entry name" value="Single-stranded right-handed beta-helix, Pectin lyase-like"/>
    <property type="match status" value="1"/>
</dbReference>
<keyword evidence="3" id="KW-0964">Secreted</keyword>
<keyword evidence="6" id="KW-0106">Calcium</keyword>
<name>A0ABV6E8T7_9GAMM</name>
<protein>
    <submittedName>
        <fullName evidence="13">Right-handed parallel beta-helix repeat-containing protein</fullName>
    </submittedName>
</protein>
<evidence type="ECO:0000256" key="5">
    <source>
        <dbReference type="ARBA" id="ARBA00022729"/>
    </source>
</evidence>
<feature type="domain" description="Right handed beta helix" evidence="10">
    <location>
        <begin position="471"/>
        <end position="629"/>
    </location>
</feature>
<comment type="subcellular location">
    <subcellularLocation>
        <location evidence="2">Secreted</location>
    </subcellularLocation>
</comment>
<dbReference type="PANTHER" id="PTHR40088:SF1">
    <property type="entry name" value="PECTATE LYASE PEL9"/>
    <property type="match status" value="1"/>
</dbReference>